<evidence type="ECO:0000313" key="1">
    <source>
        <dbReference type="EMBL" id="CBL02156.1"/>
    </source>
</evidence>
<dbReference type="SUPFAM" id="SSF51161">
    <property type="entry name" value="Trimeric LpxA-like enzymes"/>
    <property type="match status" value="1"/>
</dbReference>
<dbReference type="Proteomes" id="UP000007059">
    <property type="component" value="Chromosome"/>
</dbReference>
<dbReference type="eggNOG" id="COG0110">
    <property type="taxonomic scope" value="Bacteria"/>
</dbReference>
<dbReference type="EMBL" id="FP929046">
    <property type="protein sequence ID" value="CBL02156.1"/>
    <property type="molecule type" value="Genomic_DNA"/>
</dbReference>
<dbReference type="PANTHER" id="PTHR23416">
    <property type="entry name" value="SIALIC ACID SYNTHASE-RELATED"/>
    <property type="match status" value="1"/>
</dbReference>
<dbReference type="AlphaFoldDB" id="D4KBE3"/>
<accession>D4KBE3</accession>
<dbReference type="KEGG" id="fpa:FPR_19320"/>
<reference evidence="1 2" key="1">
    <citation type="submission" date="2010-03" db="EMBL/GenBank/DDBJ databases">
        <title>The genome sequence of Faecalibacterium prausnitzii SL3/3.</title>
        <authorList>
            <consortium name="metaHIT consortium -- http://www.metahit.eu/"/>
            <person name="Pajon A."/>
            <person name="Turner K."/>
            <person name="Parkhill J."/>
            <person name="Duncan S."/>
            <person name="Flint H."/>
        </authorList>
    </citation>
    <scope>NUCLEOTIDE SEQUENCE [LARGE SCALE GENOMIC DNA]</scope>
    <source>
        <strain evidence="1 2">SL3/3</strain>
    </source>
</reference>
<name>D4KBE3_9FIRM</name>
<proteinExistence type="predicted"/>
<dbReference type="InterPro" id="IPR011004">
    <property type="entry name" value="Trimer_LpxA-like_sf"/>
</dbReference>
<dbReference type="Gene3D" id="2.160.10.10">
    <property type="entry name" value="Hexapeptide repeat proteins"/>
    <property type="match status" value="1"/>
</dbReference>
<dbReference type="Pfam" id="PF00132">
    <property type="entry name" value="Hexapep"/>
    <property type="match status" value="1"/>
</dbReference>
<dbReference type="GO" id="GO:0016740">
    <property type="term" value="F:transferase activity"/>
    <property type="evidence" value="ECO:0007669"/>
    <property type="project" value="UniProtKB-KW"/>
</dbReference>
<protein>
    <submittedName>
        <fullName evidence="1">Bacterial transferase hexapeptide (Three repeats)</fullName>
    </submittedName>
</protein>
<dbReference type="RefSeq" id="WP_015537725.1">
    <property type="nucleotide sequence ID" value="NC_021020.1"/>
</dbReference>
<evidence type="ECO:0000313" key="2">
    <source>
        <dbReference type="Proteomes" id="UP000007059"/>
    </source>
</evidence>
<dbReference type="InterPro" id="IPR001451">
    <property type="entry name" value="Hexapep"/>
</dbReference>
<gene>
    <name evidence="1" type="ORF">FPR_19320</name>
</gene>
<keyword evidence="1" id="KW-0808">Transferase</keyword>
<dbReference type="HOGENOM" id="CLU_051638_12_2_9"/>
<dbReference type="InterPro" id="IPR051159">
    <property type="entry name" value="Hexapeptide_acetyltransf"/>
</dbReference>
<reference evidence="1 2" key="2">
    <citation type="submission" date="2010-03" db="EMBL/GenBank/DDBJ databases">
        <authorList>
            <person name="Pajon A."/>
        </authorList>
    </citation>
    <scope>NUCLEOTIDE SEQUENCE [LARGE SCALE GENOMIC DNA]</scope>
    <source>
        <strain evidence="1 2">SL3/3</strain>
    </source>
</reference>
<sequence>MNIGNFLHAIRRVWSKRSPESWLDYLRAEGMRIGTGTKLFSKPSAVLIDLTRPWLIDIGKNVQITIGVKILTHGYDWSVLKGKFGEVLGSAGKVTIGDNCFIGMNTVILKGTTIGNNTIIGAGSVVTGGGTRQIAC</sequence>
<organism evidence="1 2">
    <name type="scientific">Faecalibacterium prausnitzii SL3/3</name>
    <dbReference type="NCBI Taxonomy" id="657322"/>
    <lineage>
        <taxon>Bacteria</taxon>
        <taxon>Bacillati</taxon>
        <taxon>Bacillota</taxon>
        <taxon>Clostridia</taxon>
        <taxon>Eubacteriales</taxon>
        <taxon>Oscillospiraceae</taxon>
        <taxon>Faecalibacterium</taxon>
    </lineage>
</organism>